<dbReference type="RefSeq" id="WP_265382318.1">
    <property type="nucleotide sequence ID" value="NZ_CP110615.1"/>
</dbReference>
<feature type="region of interest" description="Disordered" evidence="7">
    <location>
        <begin position="77"/>
        <end position="98"/>
    </location>
</feature>
<accession>A0ABY6NXV9</accession>
<evidence type="ECO:0000256" key="6">
    <source>
        <dbReference type="ARBA" id="ARBA00023239"/>
    </source>
</evidence>
<dbReference type="PANTHER" id="PTHR43466">
    <property type="entry name" value="2-OXO-4-HYDROXY-4-CARBOXY-5-UREIDOIMIDAZOLINE DECARBOXYLASE-RELATED"/>
    <property type="match status" value="1"/>
</dbReference>
<dbReference type="InterPro" id="IPR018020">
    <property type="entry name" value="OHCU_decarboxylase"/>
</dbReference>
<comment type="catalytic activity">
    <reaction evidence="1">
        <text>5-hydroxy-2-oxo-4-ureido-2,5-dihydro-1H-imidazole-5-carboxylate + H(+) = (S)-allantoin + CO2</text>
        <dbReference type="Rhea" id="RHEA:26301"/>
        <dbReference type="ChEBI" id="CHEBI:15378"/>
        <dbReference type="ChEBI" id="CHEBI:15678"/>
        <dbReference type="ChEBI" id="CHEBI:16526"/>
        <dbReference type="ChEBI" id="CHEBI:58639"/>
        <dbReference type="EC" id="4.1.1.97"/>
    </reaction>
</comment>
<reference evidence="9" key="1">
    <citation type="submission" date="2022-10" db="EMBL/GenBank/DDBJ databases">
        <title>Rhodococcus sp.75.</title>
        <authorList>
            <person name="Sun M."/>
        </authorList>
    </citation>
    <scope>NUCLEOTIDE SEQUENCE</scope>
    <source>
        <strain evidence="9">75</strain>
    </source>
</reference>
<protein>
    <recommendedName>
        <fullName evidence="3">2-oxo-4-hydroxy-4-carboxy-5-ureidoimidazoline decarboxylase</fullName>
        <ecNumber evidence="3">4.1.1.97</ecNumber>
    </recommendedName>
</protein>
<evidence type="ECO:0000256" key="1">
    <source>
        <dbReference type="ARBA" id="ARBA00001163"/>
    </source>
</evidence>
<dbReference type="Pfam" id="PF09349">
    <property type="entry name" value="OHCU_decarbox"/>
    <property type="match status" value="1"/>
</dbReference>
<proteinExistence type="predicted"/>
<dbReference type="Gene3D" id="1.10.3330.10">
    <property type="entry name" value="Oxo-4-hydroxy-4-carboxy-5-ureidoimidazoline decarboxylase"/>
    <property type="match status" value="1"/>
</dbReference>
<comment type="pathway">
    <text evidence="2">Purine metabolism; urate degradation; (S)-allantoin from urate: step 3/3.</text>
</comment>
<dbReference type="NCBIfam" id="NF010372">
    <property type="entry name" value="PRK13798.1"/>
    <property type="match status" value="1"/>
</dbReference>
<evidence type="ECO:0000256" key="5">
    <source>
        <dbReference type="ARBA" id="ARBA00022793"/>
    </source>
</evidence>
<dbReference type="EC" id="4.1.1.97" evidence="3"/>
<keyword evidence="4" id="KW-0659">Purine metabolism</keyword>
<evidence type="ECO:0000256" key="3">
    <source>
        <dbReference type="ARBA" id="ARBA00012257"/>
    </source>
</evidence>
<dbReference type="Proteomes" id="UP001164965">
    <property type="component" value="Chromosome"/>
</dbReference>
<evidence type="ECO:0000313" key="9">
    <source>
        <dbReference type="EMBL" id="UZJ24211.1"/>
    </source>
</evidence>
<sequence>MTTPGLTWLNSAGEGAETALLACCDVPRWATAVLDGSPYADVAELLDAGDRASRTLTASEVDRALAAHPRIGDRVAGSDASATFSRREQAAASTDDAGDAALHEANRAYEEHFGRVFLICASGLSAADVVAAARSRLDNDEETERAVVADELRRISRLRLQSLANSVPSTTVSSTTGEVPS</sequence>
<gene>
    <name evidence="9" type="primary">uraD</name>
    <name evidence="9" type="ORF">RHODO2019_13750</name>
</gene>
<keyword evidence="10" id="KW-1185">Reference proteome</keyword>
<dbReference type="InterPro" id="IPR036778">
    <property type="entry name" value="OHCU_decarboxylase_sf"/>
</dbReference>
<evidence type="ECO:0000259" key="8">
    <source>
        <dbReference type="Pfam" id="PF09349"/>
    </source>
</evidence>
<keyword evidence="5" id="KW-0210">Decarboxylase</keyword>
<evidence type="ECO:0000256" key="4">
    <source>
        <dbReference type="ARBA" id="ARBA00022631"/>
    </source>
</evidence>
<dbReference type="NCBIfam" id="TIGR03180">
    <property type="entry name" value="UraD_2"/>
    <property type="match status" value="1"/>
</dbReference>
<name>A0ABY6NXV9_9NOCA</name>
<evidence type="ECO:0000313" key="10">
    <source>
        <dbReference type="Proteomes" id="UP001164965"/>
    </source>
</evidence>
<feature type="domain" description="Oxo-4-hydroxy-4-carboxy-5-ureidoimidazoline decarboxylase" evidence="8">
    <location>
        <begin position="16"/>
        <end position="161"/>
    </location>
</feature>
<keyword evidence="6 9" id="KW-0456">Lyase</keyword>
<evidence type="ECO:0000256" key="7">
    <source>
        <dbReference type="SAM" id="MobiDB-lite"/>
    </source>
</evidence>
<organism evidence="9 10">
    <name type="scientific">Rhodococcus antarcticus</name>
    <dbReference type="NCBI Taxonomy" id="2987751"/>
    <lineage>
        <taxon>Bacteria</taxon>
        <taxon>Bacillati</taxon>
        <taxon>Actinomycetota</taxon>
        <taxon>Actinomycetes</taxon>
        <taxon>Mycobacteriales</taxon>
        <taxon>Nocardiaceae</taxon>
        <taxon>Rhodococcus</taxon>
    </lineage>
</organism>
<dbReference type="PANTHER" id="PTHR43466:SF1">
    <property type="entry name" value="2-OXO-4-HYDROXY-4-CARBOXY-5-UREIDOIMIDAZOLINE DECARBOXYLASE-RELATED"/>
    <property type="match status" value="1"/>
</dbReference>
<dbReference type="EMBL" id="CP110615">
    <property type="protein sequence ID" value="UZJ24211.1"/>
    <property type="molecule type" value="Genomic_DNA"/>
</dbReference>
<dbReference type="InterPro" id="IPR017595">
    <property type="entry name" value="OHCU_decarboxylase-2"/>
</dbReference>
<dbReference type="SUPFAM" id="SSF158694">
    <property type="entry name" value="UraD-Like"/>
    <property type="match status" value="1"/>
</dbReference>
<dbReference type="GO" id="GO:0051997">
    <property type="term" value="F:2-oxo-4-hydroxy-4-carboxy-5-ureidoimidazoline decarboxylase activity"/>
    <property type="evidence" value="ECO:0007669"/>
    <property type="project" value="UniProtKB-EC"/>
</dbReference>
<evidence type="ECO:0000256" key="2">
    <source>
        <dbReference type="ARBA" id="ARBA00004754"/>
    </source>
</evidence>